<keyword evidence="1" id="KW-0347">Helicase</keyword>
<keyword evidence="1" id="KW-0378">Hydrolase</keyword>
<dbReference type="SUPFAM" id="SSF52540">
    <property type="entry name" value="P-loop containing nucleoside triphosphate hydrolases"/>
    <property type="match status" value="1"/>
</dbReference>
<dbReference type="InterPro" id="IPR027417">
    <property type="entry name" value="P-loop_NTPase"/>
</dbReference>
<evidence type="ECO:0000313" key="1">
    <source>
        <dbReference type="EMBL" id="SDN74844.1"/>
    </source>
</evidence>
<proteinExistence type="predicted"/>
<dbReference type="GO" id="GO:0004386">
    <property type="term" value="F:helicase activity"/>
    <property type="evidence" value="ECO:0007669"/>
    <property type="project" value="UniProtKB-KW"/>
</dbReference>
<accession>A0A1H0DXC7</accession>
<dbReference type="EMBL" id="FNHI01000037">
    <property type="protein sequence ID" value="SDN74844.1"/>
    <property type="molecule type" value="Genomic_DNA"/>
</dbReference>
<dbReference type="GeneID" id="40834271"/>
<keyword evidence="1" id="KW-0067">ATP-binding</keyword>
<dbReference type="Proteomes" id="UP000199063">
    <property type="component" value="Unassembled WGS sequence"/>
</dbReference>
<reference evidence="2" key="1">
    <citation type="submission" date="2016-10" db="EMBL/GenBank/DDBJ databases">
        <authorList>
            <person name="Varghese N."/>
            <person name="Submissions S."/>
        </authorList>
    </citation>
    <scope>NUCLEOTIDE SEQUENCE [LARGE SCALE GENOMIC DNA]</scope>
    <source>
        <strain evidence="2">CGMCC 4.7042</strain>
    </source>
</reference>
<keyword evidence="1" id="KW-0547">Nucleotide-binding</keyword>
<keyword evidence="2" id="KW-1185">Reference proteome</keyword>
<protein>
    <submittedName>
        <fullName evidence="1">DnaB-like helicase C terminal domain-containing protein</fullName>
    </submittedName>
</protein>
<organism evidence="1 2">
    <name type="scientific">Streptomyces wuyuanensis</name>
    <dbReference type="NCBI Taxonomy" id="1196353"/>
    <lineage>
        <taxon>Bacteria</taxon>
        <taxon>Bacillati</taxon>
        <taxon>Actinomycetota</taxon>
        <taxon>Actinomycetes</taxon>
        <taxon>Kitasatosporales</taxon>
        <taxon>Streptomycetaceae</taxon>
        <taxon>Streptomyces</taxon>
    </lineage>
</organism>
<dbReference type="Gene3D" id="3.40.50.300">
    <property type="entry name" value="P-loop containing nucleotide triphosphate hydrolases"/>
    <property type="match status" value="1"/>
</dbReference>
<gene>
    <name evidence="1" type="ORF">SAMN05444921_13720</name>
</gene>
<name>A0A1H0DXC7_9ACTN</name>
<dbReference type="RefSeq" id="WP_167746190.1">
    <property type="nucleotide sequence ID" value="NZ_FNHI01000037.1"/>
</dbReference>
<evidence type="ECO:0000313" key="2">
    <source>
        <dbReference type="Proteomes" id="UP000199063"/>
    </source>
</evidence>
<dbReference type="AlphaFoldDB" id="A0A1H0DXC7"/>
<sequence length="225" mass="24138">MSLPTAGRSTLALNVALHNAQQPIGALFTSGEITSKALAQKVIAARYGFDVRSQVPPGGWETFKATAVPELDATPLLRHGARVGTSARDSLRAGLLAAARRGFTLRLWVVDSLWHFSDFTDQGRDTAATMAELRSLARAYNLAVLVTSQVVTEDPDDPDVPVTAAHLPAGMADYSDRVLVLDRPGAQGRWGTTLYPSAAILRRVTGPGPAIELELEPEHCRFVSL</sequence>